<dbReference type="GO" id="GO:0005109">
    <property type="term" value="F:frizzled binding"/>
    <property type="evidence" value="ECO:0007669"/>
    <property type="project" value="TreeGrafter"/>
</dbReference>
<dbReference type="Gene3D" id="2.40.240.130">
    <property type="match status" value="1"/>
</dbReference>
<dbReference type="InterPro" id="IPR038207">
    <property type="entry name" value="DIX_dom_sf"/>
</dbReference>
<evidence type="ECO:0000256" key="2">
    <source>
        <dbReference type="ARBA" id="ARBA00022473"/>
    </source>
</evidence>
<dbReference type="FunFam" id="2.40.240.130:FF:000001">
    <property type="entry name" value="Segment polarity protein dishevelled homolog DVL-1"/>
    <property type="match status" value="1"/>
</dbReference>
<comment type="subcellular location">
    <subcellularLocation>
        <location evidence="1">Cytoplasm</location>
    </subcellularLocation>
</comment>
<evidence type="ECO:0000256" key="3">
    <source>
        <dbReference type="ARBA" id="ARBA00022490"/>
    </source>
</evidence>
<dbReference type="GO" id="GO:0060070">
    <property type="term" value="P:canonical Wnt signaling pathway"/>
    <property type="evidence" value="ECO:0007669"/>
    <property type="project" value="TreeGrafter"/>
</dbReference>
<keyword evidence="8" id="KW-1185">Reference proteome</keyword>
<dbReference type="Pfam" id="PF00778">
    <property type="entry name" value="DIX"/>
    <property type="match status" value="1"/>
</dbReference>
<dbReference type="InterPro" id="IPR001158">
    <property type="entry name" value="DIX"/>
</dbReference>
<evidence type="ECO:0000313" key="8">
    <source>
        <dbReference type="Proteomes" id="UP000095287"/>
    </source>
</evidence>
<organism evidence="8 9">
    <name type="scientific">Steinernema glaseri</name>
    <dbReference type="NCBI Taxonomy" id="37863"/>
    <lineage>
        <taxon>Eukaryota</taxon>
        <taxon>Metazoa</taxon>
        <taxon>Ecdysozoa</taxon>
        <taxon>Nematoda</taxon>
        <taxon>Chromadorea</taxon>
        <taxon>Rhabditida</taxon>
        <taxon>Tylenchina</taxon>
        <taxon>Panagrolaimomorpha</taxon>
        <taxon>Strongyloidoidea</taxon>
        <taxon>Steinernematidae</taxon>
        <taxon>Steinernema</taxon>
    </lineage>
</organism>
<accession>A0A1I8AMB6</accession>
<feature type="compositionally biased region" description="Polar residues" evidence="6">
    <location>
        <begin position="81"/>
        <end position="99"/>
    </location>
</feature>
<reference evidence="9" key="1">
    <citation type="submission" date="2016-11" db="UniProtKB">
        <authorList>
            <consortium name="WormBaseParasite"/>
        </authorList>
    </citation>
    <scope>IDENTIFICATION</scope>
</reference>
<feature type="compositionally biased region" description="Polar residues" evidence="6">
    <location>
        <begin position="277"/>
        <end position="289"/>
    </location>
</feature>
<dbReference type="InterPro" id="IPR015506">
    <property type="entry name" value="Dsh/Dvl-rel"/>
</dbReference>
<keyword evidence="3" id="KW-0963">Cytoplasm</keyword>
<evidence type="ECO:0000259" key="7">
    <source>
        <dbReference type="PROSITE" id="PS50841"/>
    </source>
</evidence>
<dbReference type="Proteomes" id="UP000095287">
    <property type="component" value="Unplaced"/>
</dbReference>
<feature type="region of interest" description="Disordered" evidence="6">
    <location>
        <begin position="78"/>
        <end position="105"/>
    </location>
</feature>
<dbReference type="PANTHER" id="PTHR10878:SF25">
    <property type="entry name" value="SEGMENT POLARITY PROTEIN DISHEVELLED"/>
    <property type="match status" value="1"/>
</dbReference>
<dbReference type="PANTHER" id="PTHR10878">
    <property type="entry name" value="SEGMENT POLARITY PROTEIN DISHEVELLED"/>
    <property type="match status" value="1"/>
</dbReference>
<evidence type="ECO:0000256" key="5">
    <source>
        <dbReference type="PROSITE-ProRule" id="PRU00069"/>
    </source>
</evidence>
<evidence type="ECO:0000313" key="9">
    <source>
        <dbReference type="WBParaSite" id="L893_g6900.t1"/>
    </source>
</evidence>
<keyword evidence="4 5" id="KW-0879">Wnt signaling pathway</keyword>
<sequence length="289" mass="31967">MVQWTPRDRLIAGAPEEDNSVFVYGSSLPGQHMPIIRAARNVCNFRLGMSDSALSGATIEPMVAETARMTLRDDAMVGPSSDVSDMQSDASASQVTQTMAGPESEQCVANANVPSSKTTTKVYYNIDDETTPYCTEVPVPPDRITLRDFKNAFNRQQNFKYYCKRIDKELGKEVKSELRDDNQPLERSQNDIFELFLLTAEGSTHSDGSSGAHPRASIRNLHMVPAPAPSGNPFDAYSAQFMHGRPHFDQSLVSTDSESIFGATHQQFGYPRGSLNRRPQQYYPQVSSG</sequence>
<dbReference type="GO" id="GO:0005829">
    <property type="term" value="C:cytosol"/>
    <property type="evidence" value="ECO:0007669"/>
    <property type="project" value="TreeGrafter"/>
</dbReference>
<keyword evidence="2" id="KW-0217">Developmental protein</keyword>
<dbReference type="SUPFAM" id="SSF54236">
    <property type="entry name" value="Ubiquitin-like"/>
    <property type="match status" value="1"/>
</dbReference>
<protein>
    <submittedName>
        <fullName evidence="9">DIX domain-containing protein</fullName>
    </submittedName>
</protein>
<dbReference type="InterPro" id="IPR029071">
    <property type="entry name" value="Ubiquitin-like_domsf"/>
</dbReference>
<evidence type="ECO:0000256" key="6">
    <source>
        <dbReference type="SAM" id="MobiDB-lite"/>
    </source>
</evidence>
<evidence type="ECO:0000256" key="4">
    <source>
        <dbReference type="ARBA" id="ARBA00022687"/>
    </source>
</evidence>
<feature type="domain" description="DIX" evidence="7">
    <location>
        <begin position="117"/>
        <end position="200"/>
    </location>
</feature>
<dbReference type="PROSITE" id="PS50841">
    <property type="entry name" value="DIX"/>
    <property type="match status" value="1"/>
</dbReference>
<name>A0A1I8AMB6_9BILA</name>
<proteinExistence type="predicted"/>
<feature type="region of interest" description="Disordered" evidence="6">
    <location>
        <begin position="268"/>
        <end position="289"/>
    </location>
</feature>
<dbReference type="SMART" id="SM00021">
    <property type="entry name" value="DAX"/>
    <property type="match status" value="1"/>
</dbReference>
<dbReference type="WBParaSite" id="L893_g6900.t1">
    <property type="protein sequence ID" value="L893_g6900.t1"/>
    <property type="gene ID" value="L893_g6900"/>
</dbReference>
<evidence type="ECO:0000256" key="1">
    <source>
        <dbReference type="ARBA" id="ARBA00004496"/>
    </source>
</evidence>
<dbReference type="AlphaFoldDB" id="A0A1I8AMB6"/>